<dbReference type="GO" id="GO:0015086">
    <property type="term" value="F:cadmium ion transmembrane transporter activity"/>
    <property type="evidence" value="ECO:0007669"/>
    <property type="project" value="TreeGrafter"/>
</dbReference>
<feature type="transmembrane region" description="Helical" evidence="5">
    <location>
        <begin position="241"/>
        <end position="261"/>
    </location>
</feature>
<dbReference type="HOGENOM" id="CLU_055818_0_0_11"/>
<protein>
    <submittedName>
        <fullName evidence="6">Mn2+/Fe2 transporter</fullName>
    </submittedName>
</protein>
<dbReference type="STRING" id="161899.CSING_03215"/>
<feature type="transmembrane region" description="Helical" evidence="5">
    <location>
        <begin position="67"/>
        <end position="87"/>
    </location>
</feature>
<dbReference type="EMBL" id="CP010827">
    <property type="protein sequence ID" value="AJI78193.1"/>
    <property type="molecule type" value="Genomic_DNA"/>
</dbReference>
<dbReference type="PANTHER" id="PTHR11706:SF2">
    <property type="entry name" value="TRANSPORTER PROTEIN"/>
    <property type="match status" value="1"/>
</dbReference>
<name>A0A0B6ETQ5_9CORY</name>
<organism evidence="6 7">
    <name type="scientific">Corynebacterium singulare</name>
    <dbReference type="NCBI Taxonomy" id="161899"/>
    <lineage>
        <taxon>Bacteria</taxon>
        <taxon>Bacillati</taxon>
        <taxon>Actinomycetota</taxon>
        <taxon>Actinomycetes</taxon>
        <taxon>Mycobacteriales</taxon>
        <taxon>Corynebacteriaceae</taxon>
        <taxon>Corynebacterium</taxon>
    </lineage>
</organism>
<dbReference type="Pfam" id="PF01566">
    <property type="entry name" value="Nramp"/>
    <property type="match status" value="1"/>
</dbReference>
<dbReference type="Proteomes" id="UP000031890">
    <property type="component" value="Chromosome"/>
</dbReference>
<feature type="transmembrane region" description="Helical" evidence="5">
    <location>
        <begin position="203"/>
        <end position="221"/>
    </location>
</feature>
<accession>A0A0B6ETQ5</accession>
<dbReference type="KEGG" id="csx:CSING_03215"/>
<evidence type="ECO:0000256" key="3">
    <source>
        <dbReference type="ARBA" id="ARBA00022989"/>
    </source>
</evidence>
<evidence type="ECO:0000256" key="1">
    <source>
        <dbReference type="ARBA" id="ARBA00004141"/>
    </source>
</evidence>
<dbReference type="AlphaFoldDB" id="A0A0B6ETQ5"/>
<evidence type="ECO:0000256" key="2">
    <source>
        <dbReference type="ARBA" id="ARBA00022692"/>
    </source>
</evidence>
<keyword evidence="3 5" id="KW-1133">Transmembrane helix</keyword>
<dbReference type="PANTHER" id="PTHR11706">
    <property type="entry name" value="SOLUTE CARRIER PROTEIN FAMILY 11 MEMBER"/>
    <property type="match status" value="1"/>
</dbReference>
<dbReference type="GO" id="GO:0005384">
    <property type="term" value="F:manganese ion transmembrane transporter activity"/>
    <property type="evidence" value="ECO:0007669"/>
    <property type="project" value="TreeGrafter"/>
</dbReference>
<comment type="subcellular location">
    <subcellularLocation>
        <location evidence="1">Membrane</location>
        <topology evidence="1">Multi-pass membrane protein</topology>
    </subcellularLocation>
</comment>
<gene>
    <name evidence="6" type="ORF">CSING_03215</name>
</gene>
<keyword evidence="2 5" id="KW-0812">Transmembrane</keyword>
<feature type="transmembrane region" description="Helical" evidence="5">
    <location>
        <begin position="331"/>
        <end position="355"/>
    </location>
</feature>
<sequence length="456" mass="47835">MSRHVRGAGAPDLRAIYRLLNNLYAFTIQQCDLRHERFSLVSSESTNASAVPASGQETQQAKPPKGIGAMAGAMFLMATSAIGPGFLTQTSVFTVKMGAALAFAIVLSIIVDIAIQLNVWRVLAISGMRANELGNTVLPGLGWFMAIMVFIGGMVFNIGNIAGSGLGLNALLGIEARWGGVIAAAIAVFIFLSKRAGVALDRIVAALGAVMILLMLYVAIVSQPPVGEALKNTVMPESVDFFVITTLIGGTVGGYITFAGAHRLIDSGLSGPENVGAITRTSVLGIIVTGIMRVLLFLAVLGVVATGVALSEDNTAADAFYNAAGEFGLRAFGVVLFAAGLSSVIGASYTSITFVTTQKVSPRTRNFLTVGFIVVCTILFVLLNSAPQKLLIFAGAFNGIILPIAFAMVMWVAFCRHDLTHGVKQPLWLLILGVLALGLEIVIGVRSFSGIVELWA</sequence>
<dbReference type="InterPro" id="IPR001046">
    <property type="entry name" value="NRAMP_fam"/>
</dbReference>
<feature type="transmembrane region" description="Helical" evidence="5">
    <location>
        <begin position="392"/>
        <end position="415"/>
    </location>
</feature>
<evidence type="ECO:0000313" key="6">
    <source>
        <dbReference type="EMBL" id="AJI78193.1"/>
    </source>
</evidence>
<dbReference type="GO" id="GO:0034755">
    <property type="term" value="P:iron ion transmembrane transport"/>
    <property type="evidence" value="ECO:0007669"/>
    <property type="project" value="TreeGrafter"/>
</dbReference>
<evidence type="ECO:0000313" key="7">
    <source>
        <dbReference type="Proteomes" id="UP000031890"/>
    </source>
</evidence>
<feature type="transmembrane region" description="Helical" evidence="5">
    <location>
        <begin position="427"/>
        <end position="448"/>
    </location>
</feature>
<feature type="transmembrane region" description="Helical" evidence="5">
    <location>
        <begin position="168"/>
        <end position="191"/>
    </location>
</feature>
<proteinExistence type="predicted"/>
<dbReference type="GO" id="GO:0005886">
    <property type="term" value="C:plasma membrane"/>
    <property type="evidence" value="ECO:0007669"/>
    <property type="project" value="TreeGrafter"/>
</dbReference>
<feature type="transmembrane region" description="Helical" evidence="5">
    <location>
        <begin position="141"/>
        <end position="162"/>
    </location>
</feature>
<feature type="transmembrane region" description="Helical" evidence="5">
    <location>
        <begin position="99"/>
        <end position="120"/>
    </location>
</feature>
<reference evidence="6 7" key="1">
    <citation type="journal article" date="2015" name="Genome Announc.">
        <title>Complete Genome Sequence and Annotation of Corynebacterium singulare DSM 44357, Isolated from a Human Semen Specimen.</title>
        <authorList>
            <person name="Merten M."/>
            <person name="Brinkrolf K."/>
            <person name="Albersmeier A."/>
            <person name="Kutter Y."/>
            <person name="Ruckert C."/>
            <person name="Tauch A."/>
        </authorList>
    </citation>
    <scope>NUCLEOTIDE SEQUENCE [LARGE SCALE GENOMIC DNA]</scope>
    <source>
        <strain evidence="6">IBS B52218</strain>
    </source>
</reference>
<keyword evidence="4 5" id="KW-0472">Membrane</keyword>
<evidence type="ECO:0000256" key="5">
    <source>
        <dbReference type="SAM" id="Phobius"/>
    </source>
</evidence>
<evidence type="ECO:0000256" key="4">
    <source>
        <dbReference type="ARBA" id="ARBA00023136"/>
    </source>
</evidence>
<feature type="transmembrane region" description="Helical" evidence="5">
    <location>
        <begin position="367"/>
        <end position="386"/>
    </location>
</feature>
<feature type="transmembrane region" description="Helical" evidence="5">
    <location>
        <begin position="282"/>
        <end position="311"/>
    </location>
</feature>